<evidence type="ECO:0000313" key="3">
    <source>
        <dbReference type="Proteomes" id="UP000186030"/>
    </source>
</evidence>
<sequence>MMKVIKWVFVCSDNEKECCRIEIEEKAAEKEAAECCTVECYC</sequence>
<name>A0A1Q5SL91_9BACL</name>
<dbReference type="EMBL" id="MQMG01000069">
    <property type="protein sequence ID" value="OKO88703.1"/>
    <property type="molecule type" value="Genomic_DNA"/>
</dbReference>
<protein>
    <submittedName>
        <fullName evidence="1">Uncharacterized protein</fullName>
    </submittedName>
</protein>
<reference evidence="1" key="3">
    <citation type="journal article" date="2019" name="Int. J. Syst. Evol. Microbiol.">
        <title>Geobacillus proteiniphilus sp. nov., a thermophilic bacterium isolated from a high-temperature heavy oil reservoir in China.</title>
        <authorList>
            <person name="Semenova E.M."/>
            <person name="Sokolova D.S."/>
            <person name="Grouzdev D.S."/>
            <person name="Poltaraus A.B."/>
            <person name="Vinokurova N.G."/>
            <person name="Tourova T.P."/>
            <person name="Nazina T.N."/>
        </authorList>
    </citation>
    <scope>NUCLEOTIDE SEQUENCE</scope>
    <source>
        <strain evidence="1">1017</strain>
    </source>
</reference>
<dbReference type="AlphaFoldDB" id="A0A1Q5SL91"/>
<dbReference type="RefSeq" id="WP_275651059.1">
    <property type="nucleotide sequence ID" value="NZ_CP133076.1"/>
</dbReference>
<gene>
    <name evidence="1" type="ORF">BRO54_3569</name>
    <name evidence="2" type="ORF">RA955_09835</name>
</gene>
<dbReference type="EMBL" id="CP133076">
    <property type="protein sequence ID" value="WMJ15148.1"/>
    <property type="molecule type" value="Genomic_DNA"/>
</dbReference>
<proteinExistence type="predicted"/>
<evidence type="ECO:0000313" key="2">
    <source>
        <dbReference type="EMBL" id="WMJ15148.1"/>
    </source>
</evidence>
<reference evidence="1 3" key="1">
    <citation type="submission" date="2016-11" db="EMBL/GenBank/DDBJ databases">
        <authorList>
            <person name="Kadnikov V."/>
            <person name="Nazina T."/>
        </authorList>
    </citation>
    <scope>NUCLEOTIDE SEQUENCE [LARGE SCALE GENOMIC DNA]</scope>
    <source>
        <strain evidence="1 3">1017</strain>
    </source>
</reference>
<organism evidence="1 3">
    <name type="scientific">Geobacillus proteiniphilus</name>
    <dbReference type="NCBI Taxonomy" id="860353"/>
    <lineage>
        <taxon>Bacteria</taxon>
        <taxon>Bacillati</taxon>
        <taxon>Bacillota</taxon>
        <taxon>Bacilli</taxon>
        <taxon>Bacillales</taxon>
        <taxon>Anoxybacillaceae</taxon>
        <taxon>Geobacillus</taxon>
    </lineage>
</organism>
<dbReference type="Proteomes" id="UP000186030">
    <property type="component" value="Unassembled WGS sequence"/>
</dbReference>
<reference evidence="2 4" key="4">
    <citation type="submission" date="2023-08" db="EMBL/GenBank/DDBJ databases">
        <title>Genome sequencing of the thermostable Gram positive bacteria Geobacillus proteiniphilus strain T-6.</title>
        <authorList>
            <person name="Shulami S."/>
            <person name="Shoham Y."/>
        </authorList>
    </citation>
    <scope>NUCLEOTIDE SEQUENCE [LARGE SCALE GENOMIC DNA]</scope>
    <source>
        <strain evidence="2 4">T-6</strain>
    </source>
</reference>
<accession>A0A1Q5SL91</accession>
<reference evidence="3" key="2">
    <citation type="submission" date="2017-01" db="EMBL/GenBank/DDBJ databases">
        <title>Genome sequencing and annotation of Geobacillus sp. 1017, a Hydrocarbon-Oxidizing Thermophilic Bacterium Isolated from a Heavy Oil Reservoir (China).</title>
        <authorList>
            <person name="Kadnikov V.V."/>
            <person name="Mardanov A.V."/>
            <person name="Poltaraus A.B."/>
            <person name="Sokolova D.S."/>
            <person name="Semenova E.M."/>
            <person name="Ravin N.V."/>
            <person name="Tourova T.P."/>
            <person name="Nazina T.N."/>
        </authorList>
    </citation>
    <scope>NUCLEOTIDE SEQUENCE [LARGE SCALE GENOMIC DNA]</scope>
    <source>
        <strain evidence="3">1017</strain>
    </source>
</reference>
<evidence type="ECO:0000313" key="4">
    <source>
        <dbReference type="Proteomes" id="UP001223761"/>
    </source>
</evidence>
<evidence type="ECO:0000313" key="1">
    <source>
        <dbReference type="EMBL" id="OKO88703.1"/>
    </source>
</evidence>
<dbReference type="Proteomes" id="UP001223761">
    <property type="component" value="Chromosome"/>
</dbReference>
<keyword evidence="4" id="KW-1185">Reference proteome</keyword>